<gene>
    <name evidence="4" type="ORF">CBZ_11910</name>
</gene>
<dbReference type="RefSeq" id="WP_130780737.1">
    <property type="nucleotide sequence ID" value="NZ_BIMR01000075.1"/>
</dbReference>
<name>A0A402DPT0_9CELL</name>
<feature type="domain" description="FMN-binding" evidence="3">
    <location>
        <begin position="75"/>
        <end position="153"/>
    </location>
</feature>
<dbReference type="PROSITE" id="PS51257">
    <property type="entry name" value="PROKAR_LIPOPROTEIN"/>
    <property type="match status" value="1"/>
</dbReference>
<keyword evidence="2" id="KW-0732">Signal</keyword>
<feature type="signal peptide" evidence="2">
    <location>
        <begin position="1"/>
        <end position="29"/>
    </location>
</feature>
<comment type="caution">
    <text evidence="4">The sequence shown here is derived from an EMBL/GenBank/DDBJ whole genome shotgun (WGS) entry which is preliminary data.</text>
</comment>
<organism evidence="4 5">
    <name type="scientific">Cellulomonas biazotea</name>
    <dbReference type="NCBI Taxonomy" id="1709"/>
    <lineage>
        <taxon>Bacteria</taxon>
        <taxon>Bacillati</taxon>
        <taxon>Actinomycetota</taxon>
        <taxon>Actinomycetes</taxon>
        <taxon>Micrococcales</taxon>
        <taxon>Cellulomonadaceae</taxon>
        <taxon>Cellulomonas</taxon>
    </lineage>
</organism>
<dbReference type="InterPro" id="IPR007329">
    <property type="entry name" value="FMN-bd"/>
</dbReference>
<evidence type="ECO:0000313" key="5">
    <source>
        <dbReference type="Proteomes" id="UP000289954"/>
    </source>
</evidence>
<dbReference type="GO" id="GO:0010181">
    <property type="term" value="F:FMN binding"/>
    <property type="evidence" value="ECO:0007669"/>
    <property type="project" value="InterPro"/>
</dbReference>
<dbReference type="Proteomes" id="UP000289954">
    <property type="component" value="Unassembled WGS sequence"/>
</dbReference>
<dbReference type="GO" id="GO:0016020">
    <property type="term" value="C:membrane"/>
    <property type="evidence" value="ECO:0007669"/>
    <property type="project" value="InterPro"/>
</dbReference>
<proteinExistence type="predicted"/>
<evidence type="ECO:0000256" key="2">
    <source>
        <dbReference type="SAM" id="SignalP"/>
    </source>
</evidence>
<keyword evidence="5" id="KW-1185">Reference proteome</keyword>
<dbReference type="InterPro" id="IPR006311">
    <property type="entry name" value="TAT_signal"/>
</dbReference>
<feature type="chain" id="PRO_5019498249" description="FMN-binding domain-containing protein" evidence="2">
    <location>
        <begin position="30"/>
        <end position="155"/>
    </location>
</feature>
<evidence type="ECO:0000259" key="3">
    <source>
        <dbReference type="SMART" id="SM00900"/>
    </source>
</evidence>
<accession>A0A402DPT0</accession>
<evidence type="ECO:0000313" key="4">
    <source>
        <dbReference type="EMBL" id="GCE76135.1"/>
    </source>
</evidence>
<reference evidence="4 5" key="1">
    <citation type="submission" date="2019-01" db="EMBL/GenBank/DDBJ databases">
        <title>Draft genome sequence of Cellulomonas takizawaensis strain TKZ-21.</title>
        <authorList>
            <person name="Yamamura H."/>
            <person name="Hayashi T."/>
            <person name="Hamada M."/>
            <person name="Serisawa Y."/>
            <person name="Matsuyama K."/>
            <person name="Nakagawa Y."/>
            <person name="Otoguro M."/>
            <person name="Yanagida F."/>
            <person name="Hayakawa M."/>
        </authorList>
    </citation>
    <scope>NUCLEOTIDE SEQUENCE [LARGE SCALE GENOMIC DNA]</scope>
    <source>
        <strain evidence="4 5">NBRC12680</strain>
    </source>
</reference>
<feature type="region of interest" description="Disordered" evidence="1">
    <location>
        <begin position="34"/>
        <end position="71"/>
    </location>
</feature>
<dbReference type="EMBL" id="BIMR01000075">
    <property type="protein sequence ID" value="GCE76135.1"/>
    <property type="molecule type" value="Genomic_DNA"/>
</dbReference>
<sequence>MSTSRPTALALAGLTLAAALAGCAADATAADAAADASADQAGTAADAATSAPAEERSPYADGTYEQTATYTSPAGEESIAVSLTLEDGVVTAVAVTPQATNPTSLTFQTDFASAVADQVVGVPVDSLELDVVSGASLTTGGFSDAVDAVAADALG</sequence>
<protein>
    <recommendedName>
        <fullName evidence="3">FMN-binding domain-containing protein</fullName>
    </recommendedName>
</protein>
<dbReference type="AlphaFoldDB" id="A0A402DPT0"/>
<feature type="compositionally biased region" description="Low complexity" evidence="1">
    <location>
        <begin position="34"/>
        <end position="52"/>
    </location>
</feature>
<dbReference type="SMART" id="SM00900">
    <property type="entry name" value="FMN_bind"/>
    <property type="match status" value="1"/>
</dbReference>
<evidence type="ECO:0000256" key="1">
    <source>
        <dbReference type="SAM" id="MobiDB-lite"/>
    </source>
</evidence>
<dbReference type="PROSITE" id="PS51318">
    <property type="entry name" value="TAT"/>
    <property type="match status" value="1"/>
</dbReference>
<dbReference type="OrthoDB" id="4232596at2"/>